<dbReference type="EMBL" id="CAXIEN010000031">
    <property type="protein sequence ID" value="CAL1268007.1"/>
    <property type="molecule type" value="Genomic_DNA"/>
</dbReference>
<dbReference type="Pfam" id="PF08584">
    <property type="entry name" value="Ribonuc_P_40"/>
    <property type="match status" value="1"/>
</dbReference>
<name>A0AAV1Z8W6_9ARAC</name>
<dbReference type="AlphaFoldDB" id="A0AAV1Z8W6"/>
<evidence type="ECO:0000313" key="1">
    <source>
        <dbReference type="EMBL" id="CAL1268007.1"/>
    </source>
</evidence>
<comment type="caution">
    <text evidence="1">The sequence shown here is derived from an EMBL/GenBank/DDBJ whole genome shotgun (WGS) entry which is preliminary data.</text>
</comment>
<dbReference type="GO" id="GO:0000447">
    <property type="term" value="P:endonucleolytic cleavage in ITS1 to separate SSU-rRNA from 5.8S rRNA and LSU-rRNA from tricistronic rRNA transcript (SSU-rRNA, 5.8S rRNA, LSU-rRNA)"/>
    <property type="evidence" value="ECO:0007669"/>
    <property type="project" value="TreeGrafter"/>
</dbReference>
<sequence>MFEFGIKNVRKSVKVRGVTFDALKEDESILNNFPIYCLHIFIPGPMVVDETGTDKITSPENVYFIIKQITVASLIKAPFIEQFVKCGSLQAFSYKSKIRQEDFIALLPTGKLILYLNQNIAQSLLIKREPCRRLKKSNKRQRLDFQTFVIDIKLPDFIPGKKLYNSISCELNKLNDLKFDLLLKWKPEGNICPQSIRSYFENEGYDSLTCEPQHTCNVKRDASMPDIDTKNFDSSQVDILMEWMGIHICGISLESDNSDNFLLHCPEQIDNLGSVGRKPLKINIYEGFFDIFQVRILLEESKKLLEKHSDIPFIAISITGYFESFTFRKELKFSAEDKVTTLLITPELKCWVINLSF</sequence>
<gene>
    <name evidence="1" type="ORF">LARSCL_LOCUS3947</name>
</gene>
<dbReference type="GO" id="GO:0001682">
    <property type="term" value="P:tRNA 5'-leader removal"/>
    <property type="evidence" value="ECO:0007669"/>
    <property type="project" value="InterPro"/>
</dbReference>
<dbReference type="InterPro" id="IPR013893">
    <property type="entry name" value="RNase_P_Rpp40"/>
</dbReference>
<reference evidence="1 2" key="1">
    <citation type="submission" date="2024-04" db="EMBL/GenBank/DDBJ databases">
        <authorList>
            <person name="Rising A."/>
            <person name="Reimegard J."/>
            <person name="Sonavane S."/>
            <person name="Akerstrom W."/>
            <person name="Nylinder S."/>
            <person name="Hedman E."/>
            <person name="Kallberg Y."/>
        </authorList>
    </citation>
    <scope>NUCLEOTIDE SEQUENCE [LARGE SCALE GENOMIC DNA]</scope>
</reference>
<dbReference type="Proteomes" id="UP001497382">
    <property type="component" value="Unassembled WGS sequence"/>
</dbReference>
<dbReference type="GO" id="GO:0030681">
    <property type="term" value="C:multimeric ribonuclease P complex"/>
    <property type="evidence" value="ECO:0007669"/>
    <property type="project" value="TreeGrafter"/>
</dbReference>
<dbReference type="GO" id="GO:0000171">
    <property type="term" value="F:ribonuclease MRP activity"/>
    <property type="evidence" value="ECO:0007669"/>
    <property type="project" value="TreeGrafter"/>
</dbReference>
<proteinExistence type="predicted"/>
<dbReference type="GO" id="GO:0000172">
    <property type="term" value="C:ribonuclease MRP complex"/>
    <property type="evidence" value="ECO:0007669"/>
    <property type="project" value="TreeGrafter"/>
</dbReference>
<dbReference type="PANTHER" id="PTHR15396">
    <property type="entry name" value="RIBONUCLEASE P PROTEIN SUBUNIT P40"/>
    <property type="match status" value="1"/>
</dbReference>
<dbReference type="PANTHER" id="PTHR15396:SF1">
    <property type="entry name" value="RIBONUCLEASE P PROTEIN SUBUNIT P40"/>
    <property type="match status" value="1"/>
</dbReference>
<organism evidence="1 2">
    <name type="scientific">Larinioides sclopetarius</name>
    <dbReference type="NCBI Taxonomy" id="280406"/>
    <lineage>
        <taxon>Eukaryota</taxon>
        <taxon>Metazoa</taxon>
        <taxon>Ecdysozoa</taxon>
        <taxon>Arthropoda</taxon>
        <taxon>Chelicerata</taxon>
        <taxon>Arachnida</taxon>
        <taxon>Araneae</taxon>
        <taxon>Araneomorphae</taxon>
        <taxon>Entelegynae</taxon>
        <taxon>Araneoidea</taxon>
        <taxon>Araneidae</taxon>
        <taxon>Larinioides</taxon>
    </lineage>
</organism>
<protein>
    <submittedName>
        <fullName evidence="1">Uncharacterized protein</fullName>
    </submittedName>
</protein>
<evidence type="ECO:0000313" key="2">
    <source>
        <dbReference type="Proteomes" id="UP001497382"/>
    </source>
</evidence>
<accession>A0AAV1Z8W6</accession>
<dbReference type="GO" id="GO:0004526">
    <property type="term" value="F:ribonuclease P activity"/>
    <property type="evidence" value="ECO:0007669"/>
    <property type="project" value="TreeGrafter"/>
</dbReference>
<keyword evidence="2" id="KW-1185">Reference proteome</keyword>